<dbReference type="SUPFAM" id="SSF51735">
    <property type="entry name" value="NAD(P)-binding Rossmann-fold domains"/>
    <property type="match status" value="1"/>
</dbReference>
<gene>
    <name evidence="2" type="ORF">WJX81_005430</name>
</gene>
<sequence length="563" mass="62366">MAHNANGRAYAYGDNNGNHVKAANGAARPDAAALLRNADLEELLVLLPSIAEREAVLEAVLQDRALASSAQPARVHFSFGSLLSRAKAAALLTLVLYSLPVSLLLTAAVVLRHCQRLLQRGQGEELWQRLRAGLSERRATRGTALVSGAKSTKGLHVCRHLHRAGWRVVLVDTHKNWASGSRFSWCVAGFRTTPIPNKDPVGYLKTLRAIAVSEKASLFVPVSIAQFSVYEALAAELIKPLGCACCTLDVESVAVLNDKIKFSAFCERIGMRVPRSFPITSCKRLYELNSRSEVFDYQDFLLKSIHYAATHRVDQFTLPCDPEALKDYTRTLDISAAAPWQLQQMLKGREFSCNTIAHEGRVVAHADNEACLSCLYYNHVGEKQIYSWVEQFCKRTNASGQLCFDFMLNKADGHLYAFECNPRTSSVLLEYHDHPAFAEALCNPEGVLASGKAPIEPLPGSPPVYWFWNEVGELAFGALPRIARSIYGWWYWLGMWDAREAAVETFARLRGGVDAVLDPEDPLPFLALHYGQVPLLLLRAIRFGNPWIKVDLCTGKLVELGGD</sequence>
<accession>A0AAW1RD49</accession>
<reference evidence="2 3" key="1">
    <citation type="journal article" date="2024" name="Nat. Commun.">
        <title>Phylogenomics reveals the evolutionary origins of lichenization in chlorophyte algae.</title>
        <authorList>
            <person name="Puginier C."/>
            <person name="Libourel C."/>
            <person name="Otte J."/>
            <person name="Skaloud P."/>
            <person name="Haon M."/>
            <person name="Grisel S."/>
            <person name="Petersen M."/>
            <person name="Berrin J.G."/>
            <person name="Delaux P.M."/>
            <person name="Dal Grande F."/>
            <person name="Keller J."/>
        </authorList>
    </citation>
    <scope>NUCLEOTIDE SEQUENCE [LARGE SCALE GENOMIC DNA]</scope>
    <source>
        <strain evidence="2 3">SAG 245.80</strain>
    </source>
</reference>
<feature type="transmembrane region" description="Helical" evidence="1">
    <location>
        <begin position="88"/>
        <end position="111"/>
    </location>
</feature>
<dbReference type="Gene3D" id="3.30.470.20">
    <property type="entry name" value="ATP-grasp fold, B domain"/>
    <property type="match status" value="1"/>
</dbReference>
<dbReference type="InterPro" id="IPR036291">
    <property type="entry name" value="NAD(P)-bd_dom_sf"/>
</dbReference>
<evidence type="ECO:0008006" key="4">
    <source>
        <dbReference type="Google" id="ProtNLM"/>
    </source>
</evidence>
<name>A0AAW1RD49_9CHLO</name>
<dbReference type="AlphaFoldDB" id="A0AAW1RD49"/>
<evidence type="ECO:0000313" key="3">
    <source>
        <dbReference type="Proteomes" id="UP001445335"/>
    </source>
</evidence>
<dbReference type="EMBL" id="JALJOU010000045">
    <property type="protein sequence ID" value="KAK9831523.1"/>
    <property type="molecule type" value="Genomic_DNA"/>
</dbReference>
<keyword evidence="1" id="KW-0812">Transmembrane</keyword>
<keyword evidence="3" id="KW-1185">Reference proteome</keyword>
<evidence type="ECO:0000256" key="1">
    <source>
        <dbReference type="SAM" id="Phobius"/>
    </source>
</evidence>
<dbReference type="SUPFAM" id="SSF56059">
    <property type="entry name" value="Glutathione synthetase ATP-binding domain-like"/>
    <property type="match status" value="1"/>
</dbReference>
<keyword evidence="1" id="KW-0472">Membrane</keyword>
<keyword evidence="1" id="KW-1133">Transmembrane helix</keyword>
<dbReference type="Proteomes" id="UP001445335">
    <property type="component" value="Unassembled WGS sequence"/>
</dbReference>
<comment type="caution">
    <text evidence="2">The sequence shown here is derived from an EMBL/GenBank/DDBJ whole genome shotgun (WGS) entry which is preliminary data.</text>
</comment>
<evidence type="ECO:0000313" key="2">
    <source>
        <dbReference type="EMBL" id="KAK9831523.1"/>
    </source>
</evidence>
<protein>
    <recommendedName>
        <fullName evidence="4">ATP-grasp domain-containing protein</fullName>
    </recommendedName>
</protein>
<dbReference type="Gene3D" id="3.40.50.720">
    <property type="entry name" value="NAD(P)-binding Rossmann-like Domain"/>
    <property type="match status" value="1"/>
</dbReference>
<organism evidence="2 3">
    <name type="scientific">Elliptochloris bilobata</name>
    <dbReference type="NCBI Taxonomy" id="381761"/>
    <lineage>
        <taxon>Eukaryota</taxon>
        <taxon>Viridiplantae</taxon>
        <taxon>Chlorophyta</taxon>
        <taxon>core chlorophytes</taxon>
        <taxon>Trebouxiophyceae</taxon>
        <taxon>Trebouxiophyceae incertae sedis</taxon>
        <taxon>Elliptochloris clade</taxon>
        <taxon>Elliptochloris</taxon>
    </lineage>
</organism>
<proteinExistence type="predicted"/>